<dbReference type="CDD" id="cd17546">
    <property type="entry name" value="REC_hyHK_CKI1_RcsC-like"/>
    <property type="match status" value="1"/>
</dbReference>
<keyword evidence="3" id="KW-0808">Transferase</keyword>
<dbReference type="Pfam" id="PF02518">
    <property type="entry name" value="HATPase_c"/>
    <property type="match status" value="1"/>
</dbReference>
<dbReference type="InterPro" id="IPR011006">
    <property type="entry name" value="CheY-like_superfamily"/>
</dbReference>
<feature type="domain" description="PAC" evidence="8">
    <location>
        <begin position="539"/>
        <end position="591"/>
    </location>
</feature>
<dbReference type="InterPro" id="IPR029016">
    <property type="entry name" value="GAF-like_dom_sf"/>
</dbReference>
<evidence type="ECO:0000313" key="10">
    <source>
        <dbReference type="Proteomes" id="UP000292120"/>
    </source>
</evidence>
<dbReference type="SMART" id="SM00091">
    <property type="entry name" value="PAS"/>
    <property type="match status" value="2"/>
</dbReference>
<dbReference type="EC" id="2.7.13.3" evidence="2"/>
<dbReference type="InterPro" id="IPR001610">
    <property type="entry name" value="PAC"/>
</dbReference>
<dbReference type="InterPro" id="IPR005467">
    <property type="entry name" value="His_kinase_dom"/>
</dbReference>
<dbReference type="InterPro" id="IPR000014">
    <property type="entry name" value="PAS"/>
</dbReference>
<accession>A0A4Q9GZ92</accession>
<dbReference type="Pfam" id="PF00512">
    <property type="entry name" value="HisKA"/>
    <property type="match status" value="1"/>
</dbReference>
<dbReference type="Gene3D" id="3.30.565.10">
    <property type="entry name" value="Histidine kinase-like ATPase, C-terminal domain"/>
    <property type="match status" value="1"/>
</dbReference>
<protein>
    <recommendedName>
        <fullName evidence="2">histidine kinase</fullName>
        <ecNumber evidence="2">2.7.13.3</ecNumber>
    </recommendedName>
</protein>
<reference evidence="9 10" key="1">
    <citation type="submission" date="2019-02" db="EMBL/GenBank/DDBJ databases">
        <title>Aquabacterium sp. strain KMB7.</title>
        <authorList>
            <person name="Chen W.-M."/>
        </authorList>
    </citation>
    <scope>NUCLEOTIDE SEQUENCE [LARGE SCALE GENOMIC DNA]</scope>
    <source>
        <strain evidence="9 10">KMB7</strain>
    </source>
</reference>
<dbReference type="CDD" id="cd00130">
    <property type="entry name" value="PAS"/>
    <property type="match status" value="1"/>
</dbReference>
<dbReference type="SMART" id="SM00086">
    <property type="entry name" value="PAC"/>
    <property type="match status" value="2"/>
</dbReference>
<dbReference type="RefSeq" id="WP_130968993.1">
    <property type="nucleotide sequence ID" value="NZ_SIXI01000007.1"/>
</dbReference>
<dbReference type="InterPro" id="IPR036890">
    <property type="entry name" value="HATPase_C_sf"/>
</dbReference>
<dbReference type="Gene3D" id="1.10.287.130">
    <property type="match status" value="1"/>
</dbReference>
<evidence type="ECO:0000259" key="6">
    <source>
        <dbReference type="PROSITE" id="PS50109"/>
    </source>
</evidence>
<dbReference type="PANTHER" id="PTHR43047:SF64">
    <property type="entry name" value="HISTIDINE KINASE CONTAINING CHEY-HOMOLOGOUS RECEIVER DOMAIN AND PAS DOMAIN-RELATED"/>
    <property type="match status" value="1"/>
</dbReference>
<sequence>MKRLTDLASQLALLHRRGASIGVDFKFIADHLNLHVSVKDPELRYRYINMPGQVNHLLPGSLQGQLSDADLIGQDVASWRVQADRLALRSREPHIVWSEPQPGPDGHAVRQPQVKIGLHDERGMPAGVLDLAPVGDDVEHMRMEVQRLREALDLVTEVLGLLMRHDHETDLLERVCSTLVVKGRYLAAAVVPVESSKRTVHVPLCQAGNRAELCLPGPFRLDDPIWESHPLVRTVESGICMVQRLNSAREQPLWQQAHPPEHAQALIALPLHTDDDVHAVLLLACDGVDSFAPSRAVLLQRMADELSLGLELLRSRHRLATERQQKELHLRQQLATSQRLNLATHSGQVGLWEWDLARNTVVLDEQATAQLGLPSYARTLPLNTVLGWIHADDHPGAVVALDQVRHEGLAVDTTMRIIPPDGRERVQRVCMAALRQEDGTITGVLGANLDITDPTRDMERLQHLGTKLQLATQATGLGIWELDLVQFRMLLDGRACQIHGLDEPQSVVSWQTWLQWVHPAQRQEVHDQFSRGLREASQGQFECALTPPDQHPRRLLVNWASQANEEGQVQQLLGTLVDLTERRRSEARTAQTHQRLALLAGATGVGHWRYDLQEGFHFDEPMLRLLGVHTTPPPATAWLMEMCLNGTQREALELALITADEQLEVALQWQGLDGVNRRVIWLGTVDRDSRRTVTRAEGLCIDVTMQHQLEEARQRESLGHKADRSALVSRISQELRSPLNAMLGFVQLLRRSGSPERLQQFDDYMAQVEQAGWHMLAMVNDVMDLSSLESGSTPLDIETVSLVDLMGELLPLIEQLASVQHVRIDLRELGAWPSVRADRRLLKQTLVNVASHGIQRTPAYGTVTLAFEPFGHEVAIRVIDEGLPLTPMQVGAMLDPYGALQEATLNDKEPHQGMRLAISRQALESIGGHLRIDNGPDSPVALSLVLPRAEPLMDTLLPVPTRITADEAVQVNAHTRGKVLYVEDNPSNVLLVREFLSLRPEVELVVAHNVAEGLAAVAGQRFDFVLLDLQLPDGDGYEVLQALRSQRHPTPCVALTANAMINERNRALEAGFEAFWTKPLNLPEFLQGLDLWLSSRRSRAEA</sequence>
<dbReference type="SUPFAM" id="SSF47384">
    <property type="entry name" value="Homodimeric domain of signal transducing histidine kinase"/>
    <property type="match status" value="1"/>
</dbReference>
<dbReference type="InterPro" id="IPR003661">
    <property type="entry name" value="HisK_dim/P_dom"/>
</dbReference>
<dbReference type="InterPro" id="IPR003594">
    <property type="entry name" value="HATPase_dom"/>
</dbReference>
<dbReference type="Proteomes" id="UP000292120">
    <property type="component" value="Unassembled WGS sequence"/>
</dbReference>
<feature type="domain" description="PAC" evidence="8">
    <location>
        <begin position="411"/>
        <end position="463"/>
    </location>
</feature>
<comment type="caution">
    <text evidence="9">The sequence shown here is derived from an EMBL/GenBank/DDBJ whole genome shotgun (WGS) entry which is preliminary data.</text>
</comment>
<dbReference type="GO" id="GO:0000155">
    <property type="term" value="F:phosphorelay sensor kinase activity"/>
    <property type="evidence" value="ECO:0007669"/>
    <property type="project" value="InterPro"/>
</dbReference>
<dbReference type="Gene3D" id="3.30.450.20">
    <property type="entry name" value="PAS domain"/>
    <property type="match status" value="3"/>
</dbReference>
<proteinExistence type="predicted"/>
<dbReference type="Gene3D" id="3.30.450.40">
    <property type="match status" value="1"/>
</dbReference>
<dbReference type="SMART" id="SM00387">
    <property type="entry name" value="HATPase_c"/>
    <property type="match status" value="1"/>
</dbReference>
<dbReference type="SUPFAM" id="SSF55785">
    <property type="entry name" value="PYP-like sensor domain (PAS domain)"/>
    <property type="match status" value="2"/>
</dbReference>
<keyword evidence="10" id="KW-1185">Reference proteome</keyword>
<dbReference type="InterPro" id="IPR036097">
    <property type="entry name" value="HisK_dim/P_sf"/>
</dbReference>
<dbReference type="AlphaFoldDB" id="A0A4Q9GZ92"/>
<evidence type="ECO:0000313" key="9">
    <source>
        <dbReference type="EMBL" id="TBO28296.1"/>
    </source>
</evidence>
<dbReference type="SUPFAM" id="SSF55781">
    <property type="entry name" value="GAF domain-like"/>
    <property type="match status" value="1"/>
</dbReference>
<dbReference type="SUPFAM" id="SSF55874">
    <property type="entry name" value="ATPase domain of HSP90 chaperone/DNA topoisomerase II/histidine kinase"/>
    <property type="match status" value="1"/>
</dbReference>
<organism evidence="9 10">
    <name type="scientific">Aquabacterium lacunae</name>
    <dbReference type="NCBI Taxonomy" id="2528630"/>
    <lineage>
        <taxon>Bacteria</taxon>
        <taxon>Pseudomonadati</taxon>
        <taxon>Pseudomonadota</taxon>
        <taxon>Betaproteobacteria</taxon>
        <taxon>Burkholderiales</taxon>
        <taxon>Aquabacterium</taxon>
    </lineage>
</organism>
<feature type="domain" description="Histidine kinase" evidence="6">
    <location>
        <begin position="730"/>
        <end position="950"/>
    </location>
</feature>
<evidence type="ECO:0000256" key="5">
    <source>
        <dbReference type="PROSITE-ProRule" id="PRU00169"/>
    </source>
</evidence>
<dbReference type="PROSITE" id="PS50109">
    <property type="entry name" value="HIS_KIN"/>
    <property type="match status" value="1"/>
</dbReference>
<dbReference type="PANTHER" id="PTHR43047">
    <property type="entry name" value="TWO-COMPONENT HISTIDINE PROTEIN KINASE"/>
    <property type="match status" value="1"/>
</dbReference>
<dbReference type="CDD" id="cd00082">
    <property type="entry name" value="HisKA"/>
    <property type="match status" value="1"/>
</dbReference>
<dbReference type="OrthoDB" id="9808408at2"/>
<dbReference type="SMART" id="SM00448">
    <property type="entry name" value="REC"/>
    <property type="match status" value="1"/>
</dbReference>
<dbReference type="EMBL" id="SIXI01000007">
    <property type="protein sequence ID" value="TBO28296.1"/>
    <property type="molecule type" value="Genomic_DNA"/>
</dbReference>
<feature type="domain" description="Response regulatory" evidence="7">
    <location>
        <begin position="978"/>
        <end position="1093"/>
    </location>
</feature>
<keyword evidence="4" id="KW-0418">Kinase</keyword>
<comment type="catalytic activity">
    <reaction evidence="1">
        <text>ATP + protein L-histidine = ADP + protein N-phospho-L-histidine.</text>
        <dbReference type="EC" id="2.7.13.3"/>
    </reaction>
</comment>
<dbReference type="PROSITE" id="PS50110">
    <property type="entry name" value="RESPONSE_REGULATORY"/>
    <property type="match status" value="1"/>
</dbReference>
<gene>
    <name evidence="9" type="ORF">EYS42_14920</name>
</gene>
<evidence type="ECO:0000256" key="3">
    <source>
        <dbReference type="ARBA" id="ARBA00022679"/>
    </source>
</evidence>
<evidence type="ECO:0000259" key="7">
    <source>
        <dbReference type="PROSITE" id="PS50110"/>
    </source>
</evidence>
<name>A0A4Q9GZ92_9BURK</name>
<dbReference type="Gene3D" id="3.40.50.2300">
    <property type="match status" value="1"/>
</dbReference>
<feature type="modified residue" description="4-aspartylphosphate" evidence="5">
    <location>
        <position position="1028"/>
    </location>
</feature>
<dbReference type="SMART" id="SM00388">
    <property type="entry name" value="HisKA"/>
    <property type="match status" value="1"/>
</dbReference>
<dbReference type="Pfam" id="PF00072">
    <property type="entry name" value="Response_reg"/>
    <property type="match status" value="1"/>
</dbReference>
<evidence type="ECO:0000256" key="4">
    <source>
        <dbReference type="ARBA" id="ARBA00022777"/>
    </source>
</evidence>
<keyword evidence="5" id="KW-0597">Phosphoprotein</keyword>
<dbReference type="SUPFAM" id="SSF52172">
    <property type="entry name" value="CheY-like"/>
    <property type="match status" value="1"/>
</dbReference>
<dbReference type="InterPro" id="IPR001789">
    <property type="entry name" value="Sig_transdc_resp-reg_receiver"/>
</dbReference>
<evidence type="ECO:0000256" key="2">
    <source>
        <dbReference type="ARBA" id="ARBA00012438"/>
    </source>
</evidence>
<dbReference type="PROSITE" id="PS50113">
    <property type="entry name" value="PAC"/>
    <property type="match status" value="2"/>
</dbReference>
<evidence type="ECO:0000259" key="8">
    <source>
        <dbReference type="PROSITE" id="PS50113"/>
    </source>
</evidence>
<evidence type="ECO:0000256" key="1">
    <source>
        <dbReference type="ARBA" id="ARBA00000085"/>
    </source>
</evidence>
<dbReference type="InterPro" id="IPR000700">
    <property type="entry name" value="PAS-assoc_C"/>
</dbReference>
<dbReference type="InterPro" id="IPR035965">
    <property type="entry name" value="PAS-like_dom_sf"/>
</dbReference>